<evidence type="ECO:0000313" key="2">
    <source>
        <dbReference type="EMBL" id="UTW03100.1"/>
    </source>
</evidence>
<dbReference type="Proteomes" id="UP001059950">
    <property type="component" value="Chromosome"/>
</dbReference>
<dbReference type="Pfam" id="PF13020">
    <property type="entry name" value="NOV_C"/>
    <property type="match status" value="1"/>
</dbReference>
<feature type="domain" description="Protein NO VEIN C-terminal" evidence="1">
    <location>
        <begin position="163"/>
        <end position="259"/>
    </location>
</feature>
<evidence type="ECO:0000313" key="3">
    <source>
        <dbReference type="Proteomes" id="UP001059950"/>
    </source>
</evidence>
<dbReference type="InterPro" id="IPR024975">
    <property type="entry name" value="NOV_C"/>
</dbReference>
<gene>
    <name evidence="2" type="ORF">KDX31_17505</name>
</gene>
<keyword evidence="3" id="KW-1185">Reference proteome</keyword>
<name>A0ABY5GT62_9GAMM</name>
<evidence type="ECO:0000259" key="1">
    <source>
        <dbReference type="Pfam" id="PF13020"/>
    </source>
</evidence>
<organism evidence="2 3">
    <name type="scientific">Amphritea atlantica</name>
    <dbReference type="NCBI Taxonomy" id="355243"/>
    <lineage>
        <taxon>Bacteria</taxon>
        <taxon>Pseudomonadati</taxon>
        <taxon>Pseudomonadota</taxon>
        <taxon>Gammaproteobacteria</taxon>
        <taxon>Oceanospirillales</taxon>
        <taxon>Oceanospirillaceae</taxon>
        <taxon>Amphritea</taxon>
    </lineage>
</organism>
<reference evidence="2" key="1">
    <citation type="submission" date="2021-04" db="EMBL/GenBank/DDBJ databases">
        <title>Oceanospirillales bacteria with DddD are important DMSP degraders in coastal seawater.</title>
        <authorList>
            <person name="Liu J."/>
        </authorList>
    </citation>
    <scope>NUCLEOTIDE SEQUENCE</scope>
    <source>
        <strain evidence="2">GY6</strain>
    </source>
</reference>
<accession>A0ABY5GT62</accession>
<proteinExistence type="predicted"/>
<protein>
    <submittedName>
        <fullName evidence="2">DUF3883 domain-containing protein</fullName>
    </submittedName>
</protein>
<dbReference type="EMBL" id="CP073344">
    <property type="protein sequence ID" value="UTW03100.1"/>
    <property type="molecule type" value="Genomic_DNA"/>
</dbReference>
<sequence>MAKNWSESEIEAVVQDYFNMLRLELRGEQYNKAEHRRALIQQLSNRTHGSVEMKHQNISAVLMSEDIQGIVGYKPLGNYQGALFNEVFSYLARNRDLYELFKKDAEAPPTIPSVKDFLAAYEEAPKPVDISANSVAEPQAIYVPEKVNFLEIEANNIALGDAGEQFVMNFERARLIRAGKESLAERVEQVSVTQGPSAGFDVLSFEENGSDRYIEAKTTKNGKNTPFYVTPNELRFSQANAKRYHLYRVFKYRADPKLFSLQGNLEELCDLRPSEYMARVV</sequence>